<name>A0A016VZT6_9BILA</name>
<keyword evidence="3 5" id="KW-1015">Disulfide bond</keyword>
<protein>
    <recommendedName>
        <fullName evidence="7">Phospholipase A2</fullName>
        <ecNumber evidence="7">3.1.1.4</ecNumber>
    </recommendedName>
</protein>
<evidence type="ECO:0000259" key="8">
    <source>
        <dbReference type="SMART" id="SM00085"/>
    </source>
</evidence>
<evidence type="ECO:0000256" key="7">
    <source>
        <dbReference type="RuleBase" id="RU361236"/>
    </source>
</evidence>
<feature type="disulfide bond" evidence="5">
    <location>
        <begin position="58"/>
        <end position="74"/>
    </location>
</feature>
<comment type="similarity">
    <text evidence="6">Belongs to the phospholipase A2 family.</text>
</comment>
<keyword evidence="4 7" id="KW-0106">Calcium</keyword>
<dbReference type="STRING" id="53326.A0A016VZT6"/>
<dbReference type="SUPFAM" id="SSF48619">
    <property type="entry name" value="Phospholipase A2, PLA2"/>
    <property type="match status" value="1"/>
</dbReference>
<proteinExistence type="inferred from homology"/>
<dbReference type="Gene3D" id="1.20.90.10">
    <property type="entry name" value="Phospholipase A2 domain"/>
    <property type="match status" value="1"/>
</dbReference>
<evidence type="ECO:0000256" key="4">
    <source>
        <dbReference type="PIRSR" id="PIRSR601211-2"/>
    </source>
</evidence>
<feature type="signal peptide" evidence="7">
    <location>
        <begin position="1"/>
        <end position="18"/>
    </location>
</feature>
<dbReference type="OrthoDB" id="5839847at2759"/>
<gene>
    <name evidence="9" type="primary">Acey_s0002.g581</name>
    <name evidence="9" type="ORF">Y032_0002g581</name>
</gene>
<evidence type="ECO:0000256" key="1">
    <source>
        <dbReference type="ARBA" id="ARBA00004613"/>
    </source>
</evidence>
<feature type="binding site" evidence="4">
    <location>
        <position position="78"/>
    </location>
    <ligand>
        <name>Ca(2+)</name>
        <dbReference type="ChEBI" id="CHEBI:29108"/>
    </ligand>
</feature>
<evidence type="ECO:0000313" key="9">
    <source>
        <dbReference type="EMBL" id="EYC33064.1"/>
    </source>
</evidence>
<dbReference type="AlphaFoldDB" id="A0A016VZT6"/>
<dbReference type="PANTHER" id="PTHR11716:SF107">
    <property type="entry name" value="PHOSPHOLIPASE A2"/>
    <property type="match status" value="1"/>
</dbReference>
<keyword evidence="7" id="KW-0732">Signal</keyword>
<feature type="binding site" evidence="4">
    <location>
        <position position="61"/>
    </location>
    <ligand>
        <name>Ca(2+)</name>
        <dbReference type="ChEBI" id="CHEBI:29108"/>
    </ligand>
</feature>
<reference evidence="10" key="1">
    <citation type="journal article" date="2015" name="Nat. Genet.">
        <title>The genome and transcriptome of the zoonotic hookworm Ancylostoma ceylanicum identify infection-specific gene families.</title>
        <authorList>
            <person name="Schwarz E.M."/>
            <person name="Hu Y."/>
            <person name="Antoshechkin I."/>
            <person name="Miller M.M."/>
            <person name="Sternberg P.W."/>
            <person name="Aroian R.V."/>
        </authorList>
    </citation>
    <scope>NUCLEOTIDE SEQUENCE</scope>
    <source>
        <strain evidence="10">HY135</strain>
    </source>
</reference>
<dbReference type="GO" id="GO:0004623">
    <property type="term" value="F:phospholipase A2 activity"/>
    <property type="evidence" value="ECO:0007669"/>
    <property type="project" value="UniProtKB-EC"/>
</dbReference>
<evidence type="ECO:0000256" key="6">
    <source>
        <dbReference type="RuleBase" id="RU003654"/>
    </source>
</evidence>
<dbReference type="SMART" id="SM00085">
    <property type="entry name" value="PA2c"/>
    <property type="match status" value="1"/>
</dbReference>
<feature type="binding site" evidence="4">
    <location>
        <position position="59"/>
    </location>
    <ligand>
        <name>Ca(2+)</name>
        <dbReference type="ChEBI" id="CHEBI:29108"/>
    </ligand>
</feature>
<accession>A0A016VZT6</accession>
<comment type="subcellular location">
    <subcellularLocation>
        <location evidence="1 7">Secreted</location>
    </subcellularLocation>
</comment>
<comment type="caution">
    <text evidence="9">The sequence shown here is derived from an EMBL/GenBank/DDBJ whole genome shotgun (WGS) entry which is preliminary data.</text>
</comment>
<dbReference type="PRINTS" id="PR00389">
    <property type="entry name" value="PHPHLIPASEA2"/>
</dbReference>
<dbReference type="GO" id="GO:0006644">
    <property type="term" value="P:phospholipid metabolic process"/>
    <property type="evidence" value="ECO:0007669"/>
    <property type="project" value="InterPro"/>
</dbReference>
<dbReference type="InterPro" id="IPR016090">
    <property type="entry name" value="PLA2-like_dom"/>
</dbReference>
<feature type="chain" id="PRO_5001385680" description="Phospholipase A2" evidence="7">
    <location>
        <begin position="19"/>
        <end position="176"/>
    </location>
</feature>
<keyword evidence="10" id="KW-1185">Reference proteome</keyword>
<dbReference type="InterPro" id="IPR001211">
    <property type="entry name" value="PLA2"/>
</dbReference>
<dbReference type="PROSITE" id="PS00118">
    <property type="entry name" value="PA2_HIS"/>
    <property type="match status" value="1"/>
</dbReference>
<dbReference type="GO" id="GO:0050482">
    <property type="term" value="P:arachidonate secretion"/>
    <property type="evidence" value="ECO:0007669"/>
    <property type="project" value="InterPro"/>
</dbReference>
<organism evidence="9 10">
    <name type="scientific">Ancylostoma ceylanicum</name>
    <dbReference type="NCBI Taxonomy" id="53326"/>
    <lineage>
        <taxon>Eukaryota</taxon>
        <taxon>Metazoa</taxon>
        <taxon>Ecdysozoa</taxon>
        <taxon>Nematoda</taxon>
        <taxon>Chromadorea</taxon>
        <taxon>Rhabditida</taxon>
        <taxon>Rhabditina</taxon>
        <taxon>Rhabditomorpha</taxon>
        <taxon>Strongyloidea</taxon>
        <taxon>Ancylostomatidae</taxon>
        <taxon>Ancylostomatinae</taxon>
        <taxon>Ancylostoma</taxon>
    </lineage>
</organism>
<evidence type="ECO:0000256" key="5">
    <source>
        <dbReference type="PIRSR" id="PIRSR601211-3"/>
    </source>
</evidence>
<dbReference type="InterPro" id="IPR036444">
    <property type="entry name" value="PLipase_A2_dom_sf"/>
</dbReference>
<evidence type="ECO:0000256" key="2">
    <source>
        <dbReference type="ARBA" id="ARBA00022525"/>
    </source>
</evidence>
<evidence type="ECO:0000313" key="10">
    <source>
        <dbReference type="Proteomes" id="UP000024635"/>
    </source>
</evidence>
<feature type="domain" description="Phospholipase A2-like central" evidence="8">
    <location>
        <begin position="32"/>
        <end position="147"/>
    </location>
</feature>
<dbReference type="GO" id="GO:0005509">
    <property type="term" value="F:calcium ion binding"/>
    <property type="evidence" value="ECO:0007669"/>
    <property type="project" value="InterPro"/>
</dbReference>
<keyword evidence="7" id="KW-0378">Hydrolase</keyword>
<keyword evidence="7" id="KW-0443">Lipid metabolism</keyword>
<dbReference type="GO" id="GO:0016042">
    <property type="term" value="P:lipid catabolic process"/>
    <property type="evidence" value="ECO:0007669"/>
    <property type="project" value="InterPro"/>
</dbReference>
<keyword evidence="4" id="KW-0479">Metal-binding</keyword>
<dbReference type="Proteomes" id="UP000024635">
    <property type="component" value="Unassembled WGS sequence"/>
</dbReference>
<comment type="catalytic activity">
    <reaction evidence="7">
        <text>a 1,2-diacyl-sn-glycero-3-phosphocholine + H2O = a 1-acyl-sn-glycero-3-phosphocholine + a fatty acid + H(+)</text>
        <dbReference type="Rhea" id="RHEA:15801"/>
        <dbReference type="ChEBI" id="CHEBI:15377"/>
        <dbReference type="ChEBI" id="CHEBI:15378"/>
        <dbReference type="ChEBI" id="CHEBI:28868"/>
        <dbReference type="ChEBI" id="CHEBI:57643"/>
        <dbReference type="ChEBI" id="CHEBI:58168"/>
        <dbReference type="EC" id="3.1.1.4"/>
    </reaction>
</comment>
<dbReference type="Pfam" id="PF00068">
    <property type="entry name" value="Phospholip_A2_1"/>
    <property type="match status" value="1"/>
</dbReference>
<dbReference type="GO" id="GO:0005576">
    <property type="term" value="C:extracellular region"/>
    <property type="evidence" value="ECO:0007669"/>
    <property type="project" value="UniProtKB-SubCell"/>
</dbReference>
<evidence type="ECO:0000256" key="3">
    <source>
        <dbReference type="ARBA" id="ARBA00023157"/>
    </source>
</evidence>
<keyword evidence="2 7" id="KW-0964">Secreted</keyword>
<sequence>MLFAYLFLTLQLLPFTHTRCITESSPKQPYGSIFDFGTMALCVLGYNPLIYNNYGCWCGSGGSNEPVDEIDRCCMIHDKCYDALVDNKTCCSTINEYVSTYDWDCENNRTAICKHIQAFVAPAHSVSSGMTPAGRTQKWAGLSRLFRRFSRLIVRETCRKPAAGMTGAGQVNLPLG</sequence>
<comment type="cofactor">
    <cofactor evidence="4">
        <name>Ca(2+)</name>
        <dbReference type="ChEBI" id="CHEBI:29108"/>
    </cofactor>
    <text evidence="4">Binds 1 Ca(2+) ion per subunit.</text>
</comment>
<dbReference type="EMBL" id="JARK01001338">
    <property type="protein sequence ID" value="EYC33064.1"/>
    <property type="molecule type" value="Genomic_DNA"/>
</dbReference>
<dbReference type="InterPro" id="IPR033113">
    <property type="entry name" value="PLA2_histidine"/>
</dbReference>
<dbReference type="PANTHER" id="PTHR11716">
    <property type="entry name" value="PHOSPHOLIPASE A2 FAMILY MEMBER"/>
    <property type="match status" value="1"/>
</dbReference>
<dbReference type="EC" id="3.1.1.4" evidence="7"/>
<dbReference type="CDD" id="cd00125">
    <property type="entry name" value="PLA2c"/>
    <property type="match status" value="1"/>
</dbReference>